<accession>A0A398BFZ4</accession>
<keyword evidence="3" id="KW-0812">Transmembrane</keyword>
<feature type="compositionally biased region" description="Basic and acidic residues" evidence="2">
    <location>
        <begin position="125"/>
        <end position="134"/>
    </location>
</feature>
<dbReference type="SUPFAM" id="SSF54106">
    <property type="entry name" value="LysM domain"/>
    <property type="match status" value="1"/>
</dbReference>
<reference evidence="5 6" key="1">
    <citation type="submission" date="2018-08" db="EMBL/GenBank/DDBJ databases">
        <title>Bacillus jemisoniae sp. nov., Bacillus chryseoplanitiae sp. nov., Bacillus resnikiae sp. nov., and Bacillus frankliniae sp. nov., isolated from Viking spacecraft and associated surfaces.</title>
        <authorList>
            <person name="Seuylemezian A."/>
            <person name="Vaishampayan P."/>
        </authorList>
    </citation>
    <scope>NUCLEOTIDE SEQUENCE [LARGE SCALE GENOMIC DNA]</scope>
    <source>
        <strain evidence="5 6">MA001</strain>
    </source>
</reference>
<evidence type="ECO:0000313" key="5">
    <source>
        <dbReference type="EMBL" id="RID88171.1"/>
    </source>
</evidence>
<dbReference type="InterPro" id="IPR036779">
    <property type="entry name" value="LysM_dom_sf"/>
</dbReference>
<keyword evidence="3" id="KW-0472">Membrane</keyword>
<evidence type="ECO:0000256" key="2">
    <source>
        <dbReference type="SAM" id="MobiDB-lite"/>
    </source>
</evidence>
<keyword evidence="1" id="KW-0175">Coiled coil</keyword>
<dbReference type="Pfam" id="PF01476">
    <property type="entry name" value="LysM"/>
    <property type="match status" value="1"/>
</dbReference>
<feature type="transmembrane region" description="Helical" evidence="3">
    <location>
        <begin position="7"/>
        <end position="27"/>
    </location>
</feature>
<dbReference type="InterPro" id="IPR014717">
    <property type="entry name" value="Transl_elong_EF1B/ribsomal_bS6"/>
</dbReference>
<keyword evidence="6" id="KW-1185">Reference proteome</keyword>
<dbReference type="EMBL" id="QWVS01000009">
    <property type="protein sequence ID" value="RID88171.1"/>
    <property type="molecule type" value="Genomic_DNA"/>
</dbReference>
<feature type="compositionally biased region" description="Acidic residues" evidence="2">
    <location>
        <begin position="106"/>
        <end position="122"/>
    </location>
</feature>
<dbReference type="Gene3D" id="3.30.70.60">
    <property type="match status" value="1"/>
</dbReference>
<dbReference type="RefSeq" id="WP_119116023.1">
    <property type="nucleotide sequence ID" value="NZ_QWVS01000009.1"/>
</dbReference>
<evidence type="ECO:0000313" key="6">
    <source>
        <dbReference type="Proteomes" id="UP000266016"/>
    </source>
</evidence>
<dbReference type="SMART" id="SM00257">
    <property type="entry name" value="LysM"/>
    <property type="match status" value="1"/>
</dbReference>
<feature type="coiled-coil region" evidence="1">
    <location>
        <begin position="30"/>
        <end position="57"/>
    </location>
</feature>
<feature type="domain" description="LysM" evidence="4">
    <location>
        <begin position="264"/>
        <end position="312"/>
    </location>
</feature>
<organism evidence="5 6">
    <name type="scientific">Peribacillus asahii</name>
    <dbReference type="NCBI Taxonomy" id="228899"/>
    <lineage>
        <taxon>Bacteria</taxon>
        <taxon>Bacillati</taxon>
        <taxon>Bacillota</taxon>
        <taxon>Bacilli</taxon>
        <taxon>Bacillales</taxon>
        <taxon>Bacillaceae</taxon>
        <taxon>Peribacillus</taxon>
    </lineage>
</organism>
<protein>
    <submittedName>
        <fullName evidence="5">LysM domain-containing protein</fullName>
    </submittedName>
</protein>
<evidence type="ECO:0000256" key="3">
    <source>
        <dbReference type="SAM" id="Phobius"/>
    </source>
</evidence>
<dbReference type="CDD" id="cd00118">
    <property type="entry name" value="LysM"/>
    <property type="match status" value="1"/>
</dbReference>
<keyword evidence="3" id="KW-1133">Transmembrane helix</keyword>
<comment type="caution">
    <text evidence="5">The sequence shown here is derived from an EMBL/GenBank/DDBJ whole genome shotgun (WGS) entry which is preliminary data.</text>
</comment>
<dbReference type="PROSITE" id="PS51782">
    <property type="entry name" value="LYSM"/>
    <property type="match status" value="1"/>
</dbReference>
<name>A0A398BFZ4_9BACI</name>
<sequence>MTSKTSKLLLFILIMVVVIGGGLYVYFLHFQPLQQKMNELEAAITKEKQELAMIDETGQSSTKKEVINTSELQQKIPVEPLTDQIVLSLEEAEVASGTLITSLTFQEEEEDEQQSLETEDYLGTETEKETENTGKSEVNLPNGVKQIRAEMTVTSPSYKELETFVKEIEQLPRMAKVESLQFAGTQEARELVVEPENLSFQIVVSFYYYPELKELVQQLPNYEAPPASDKENPLYEPKIEIPPKKTETEKGNIVKKDKITYEVFTYKVQPGDTLFRISMRYYNSRAGEALIKKWNNMTILMAGTTIEIPVPVDGEK</sequence>
<feature type="region of interest" description="Disordered" evidence="2">
    <location>
        <begin position="106"/>
        <end position="141"/>
    </location>
</feature>
<evidence type="ECO:0000256" key="1">
    <source>
        <dbReference type="SAM" id="Coils"/>
    </source>
</evidence>
<evidence type="ECO:0000259" key="4">
    <source>
        <dbReference type="PROSITE" id="PS51782"/>
    </source>
</evidence>
<dbReference type="Proteomes" id="UP000266016">
    <property type="component" value="Unassembled WGS sequence"/>
</dbReference>
<dbReference type="Gene3D" id="3.10.350.10">
    <property type="entry name" value="LysM domain"/>
    <property type="match status" value="1"/>
</dbReference>
<gene>
    <name evidence="5" type="ORF">D1953_04775</name>
</gene>
<proteinExistence type="predicted"/>
<dbReference type="InterPro" id="IPR018392">
    <property type="entry name" value="LysM"/>
</dbReference>
<dbReference type="AlphaFoldDB" id="A0A398BFZ4"/>